<organism evidence="2 3">
    <name type="scientific">Methylococcus capsulatus (strain ATCC 33009 / NCIMB 11132 / Bath)</name>
    <dbReference type="NCBI Taxonomy" id="243233"/>
    <lineage>
        <taxon>Bacteria</taxon>
        <taxon>Pseudomonadati</taxon>
        <taxon>Pseudomonadota</taxon>
        <taxon>Gammaproteobacteria</taxon>
        <taxon>Methylococcales</taxon>
        <taxon>Methylococcaceae</taxon>
        <taxon>Methylococcus</taxon>
    </lineage>
</organism>
<accession>Q60AX1</accession>
<dbReference type="KEGG" id="mca:MCA0716"/>
<feature type="chain" id="PRO_5004266167" description="Lipoprotein" evidence="1">
    <location>
        <begin position="25"/>
        <end position="595"/>
    </location>
</feature>
<dbReference type="eggNOG" id="COG0674">
    <property type="taxonomic scope" value="Bacteria"/>
</dbReference>
<evidence type="ECO:0000313" key="3">
    <source>
        <dbReference type="Proteomes" id="UP000006821"/>
    </source>
</evidence>
<dbReference type="Proteomes" id="UP000006821">
    <property type="component" value="Chromosome"/>
</dbReference>
<evidence type="ECO:0000256" key="1">
    <source>
        <dbReference type="SAM" id="SignalP"/>
    </source>
</evidence>
<dbReference type="GeneID" id="88223036"/>
<reference evidence="2 3" key="1">
    <citation type="journal article" date="2004" name="PLoS Biol.">
        <title>Genomic insights into methanotrophy: the complete genome sequence of Methylococcus capsulatus (Bath).</title>
        <authorList>
            <person name="Ward N.L."/>
            <person name="Larsen O."/>
            <person name="Sakwa J."/>
            <person name="Bruseth L."/>
            <person name="Khouri H.M."/>
            <person name="Durkin A.S."/>
            <person name="Dimitrov G."/>
            <person name="Jiang L."/>
            <person name="Scanlan D."/>
            <person name="Kang K.H."/>
            <person name="Lewis M.R."/>
            <person name="Nelson K.E."/>
            <person name="Methe B.A."/>
            <person name="Wu M."/>
            <person name="Heidelberg J.F."/>
            <person name="Paulsen I.T."/>
            <person name="Fouts D.E."/>
            <person name="Ravel J."/>
            <person name="Tettelin H."/>
            <person name="Ren Q."/>
            <person name="Read T.D."/>
            <person name="DeBoy R.T."/>
            <person name="Seshadri R."/>
            <person name="Salzberg S.L."/>
            <person name="Jensen H.B."/>
            <person name="Birkeland N.K."/>
            <person name="Nelson W.C."/>
            <person name="Dodson R.J."/>
            <person name="Grindhaug S.H."/>
            <person name="Holt I.E."/>
            <person name="Eidhammer I."/>
            <person name="Jonasen I."/>
            <person name="Vanaken S."/>
            <person name="Utterback T.R."/>
            <person name="Feldblyum T.V."/>
            <person name="Fraser C.M."/>
            <person name="Lillehaug J.R."/>
            <person name="Eisen J.A."/>
        </authorList>
    </citation>
    <scope>NUCLEOTIDE SEQUENCE [LARGE SCALE GENOMIC DNA]</scope>
    <source>
        <strain evidence="3">ATCC 33009 / NCIMB 11132 / Bath</strain>
    </source>
</reference>
<dbReference type="AlphaFoldDB" id="Q60AX1"/>
<evidence type="ECO:0008006" key="4">
    <source>
        <dbReference type="Google" id="ProtNLM"/>
    </source>
</evidence>
<dbReference type="EMBL" id="AE017282">
    <property type="protein sequence ID" value="AAU93138.1"/>
    <property type="molecule type" value="Genomic_DNA"/>
</dbReference>
<dbReference type="STRING" id="243233.MCA0716"/>
<evidence type="ECO:0000313" key="2">
    <source>
        <dbReference type="EMBL" id="AAU93138.1"/>
    </source>
</evidence>
<feature type="signal peptide" evidence="1">
    <location>
        <begin position="1"/>
        <end position="24"/>
    </location>
</feature>
<proteinExistence type="predicted"/>
<protein>
    <recommendedName>
        <fullName evidence="4">Lipoprotein</fullName>
    </recommendedName>
</protein>
<keyword evidence="1" id="KW-0732">Signal</keyword>
<gene>
    <name evidence="2" type="ordered locus">MCA0716</name>
</gene>
<name>Q60AX1_METCA</name>
<dbReference type="HOGENOM" id="CLU_414284_0_0_6"/>
<sequence length="595" mass="65434">MFSRLWCLVVVVVSVAGIPGEAPAAEVPGVPRCESTDSGASIRVSPRIPVPGEPLKIMAVSADVPIQNLSVRAPDGTSLPLEPERRGGPPWSLAAEIGRAEPGNYRMEARGAEGTVACLDLNVDGGTAASRPGRWDRATEAFFSAWVETLFDYPLEDSVNLPSLKPVLTDPSRNFLYDHFGAGEDRHIPTDPDCADLPYYLRAYFAWKTGLPMAYRACSRGTASQPPRCGAATVADGFARGPVSAGMFTAVVRKVMDTVHSGSARTGLRDGATDFYPVPLKREYLWPGTVYADPYGHVLMIAQWVPQSADRSGMLLAVDAQPDNSISRKRFWEGTFLFADDVAGAGPGFKAFRPLLSAGAAVRIPGNAELTHSALIAPFSDQQGDLSPEDFYADMGRLINPQGLDPRQAYEAMFEALMEQLETRVASVENGEAYFRKHPRAVIPMPAGGAVFETIGPWEDYSTPSRDMRLLIALKVMSQLPDQVVRYPELFVLHGQSPSEVKTQLERLDAERLRDASIVYHRSDGSLWRLSLAELFARRKALEVAYNPNDCVEVRWGAERGTEEYSTCTRHAPADQAARMEQYRVWFREARRPPR</sequence>
<dbReference type="RefSeq" id="WP_010960054.1">
    <property type="nucleotide sequence ID" value="NC_002977.6"/>
</dbReference>